<comment type="similarity">
    <text evidence="10">Belongs to the insect chemoreceptor superfamily. Heteromeric odorant receptor channel (TC 1.A.69) family.</text>
</comment>
<organism evidence="11 12">
    <name type="scientific">Hypothenemus hampei</name>
    <name type="common">Coffee berry borer</name>
    <dbReference type="NCBI Taxonomy" id="57062"/>
    <lineage>
        <taxon>Eukaryota</taxon>
        <taxon>Metazoa</taxon>
        <taxon>Ecdysozoa</taxon>
        <taxon>Arthropoda</taxon>
        <taxon>Hexapoda</taxon>
        <taxon>Insecta</taxon>
        <taxon>Pterygota</taxon>
        <taxon>Neoptera</taxon>
        <taxon>Endopterygota</taxon>
        <taxon>Coleoptera</taxon>
        <taxon>Polyphaga</taxon>
        <taxon>Cucujiformia</taxon>
        <taxon>Curculionidae</taxon>
        <taxon>Scolytinae</taxon>
        <taxon>Hypothenemus</taxon>
    </lineage>
</organism>
<evidence type="ECO:0000256" key="1">
    <source>
        <dbReference type="ARBA" id="ARBA00004651"/>
    </source>
</evidence>
<keyword evidence="9 10" id="KW-0807">Transducer</keyword>
<dbReference type="GO" id="GO:0007608">
    <property type="term" value="P:sensory perception of smell"/>
    <property type="evidence" value="ECO:0007669"/>
    <property type="project" value="UniProtKB-KW"/>
</dbReference>
<dbReference type="Pfam" id="PF02949">
    <property type="entry name" value="7tm_6"/>
    <property type="match status" value="1"/>
</dbReference>
<evidence type="ECO:0000256" key="4">
    <source>
        <dbReference type="ARBA" id="ARBA00022692"/>
    </source>
</evidence>
<dbReference type="GO" id="GO:0007165">
    <property type="term" value="P:signal transduction"/>
    <property type="evidence" value="ECO:0007669"/>
    <property type="project" value="UniProtKB-KW"/>
</dbReference>
<dbReference type="GO" id="GO:0005886">
    <property type="term" value="C:plasma membrane"/>
    <property type="evidence" value="ECO:0007669"/>
    <property type="project" value="UniProtKB-SubCell"/>
</dbReference>
<evidence type="ECO:0000256" key="2">
    <source>
        <dbReference type="ARBA" id="ARBA00022475"/>
    </source>
</evidence>
<keyword evidence="2" id="KW-1003">Cell membrane</keyword>
<evidence type="ECO:0000256" key="10">
    <source>
        <dbReference type="RuleBase" id="RU351113"/>
    </source>
</evidence>
<feature type="transmembrane region" description="Helical" evidence="10">
    <location>
        <begin position="180"/>
        <end position="213"/>
    </location>
</feature>
<dbReference type="PANTHER" id="PTHR21137">
    <property type="entry name" value="ODORANT RECEPTOR"/>
    <property type="match status" value="1"/>
</dbReference>
<evidence type="ECO:0000313" key="12">
    <source>
        <dbReference type="Proteomes" id="UP001566132"/>
    </source>
</evidence>
<name>A0ABD1EYI4_HYPHA</name>
<feature type="transmembrane region" description="Helical" evidence="10">
    <location>
        <begin position="294"/>
        <end position="313"/>
    </location>
</feature>
<evidence type="ECO:0000256" key="9">
    <source>
        <dbReference type="ARBA" id="ARBA00023224"/>
    </source>
</evidence>
<reference evidence="11 12" key="1">
    <citation type="submission" date="2024-05" db="EMBL/GenBank/DDBJ databases">
        <title>Genetic variation in Jamaican populations of the coffee berry borer (Hypothenemus hampei).</title>
        <authorList>
            <person name="Errbii M."/>
            <person name="Myrie A."/>
        </authorList>
    </citation>
    <scope>NUCLEOTIDE SEQUENCE [LARGE SCALE GENOMIC DNA]</scope>
    <source>
        <strain evidence="11">JA-Hopewell-2020-01-JO</strain>
        <tissue evidence="11">Whole body</tissue>
    </source>
</reference>
<keyword evidence="7 10" id="KW-0472">Membrane</keyword>
<keyword evidence="3 10" id="KW-0716">Sensory transduction</keyword>
<keyword evidence="8 10" id="KW-0675">Receptor</keyword>
<feature type="transmembrane region" description="Helical" evidence="10">
    <location>
        <begin position="34"/>
        <end position="58"/>
    </location>
</feature>
<evidence type="ECO:0000256" key="3">
    <source>
        <dbReference type="ARBA" id="ARBA00022606"/>
    </source>
</evidence>
<dbReference type="Proteomes" id="UP001566132">
    <property type="component" value="Unassembled WGS sequence"/>
</dbReference>
<comment type="subcellular location">
    <subcellularLocation>
        <location evidence="1 10">Cell membrane</location>
        <topology evidence="1 10">Multi-pass membrane protein</topology>
    </subcellularLocation>
</comment>
<proteinExistence type="inferred from homology"/>
<accession>A0ABD1EYI4</accession>
<comment type="caution">
    <text evidence="11">The sequence shown here is derived from an EMBL/GenBank/DDBJ whole genome shotgun (WGS) entry which is preliminary data.</text>
</comment>
<keyword evidence="6 10" id="KW-1133">Transmembrane helix</keyword>
<evidence type="ECO:0000256" key="8">
    <source>
        <dbReference type="ARBA" id="ARBA00023170"/>
    </source>
</evidence>
<evidence type="ECO:0000256" key="5">
    <source>
        <dbReference type="ARBA" id="ARBA00022725"/>
    </source>
</evidence>
<feature type="transmembrane region" description="Helical" evidence="10">
    <location>
        <begin position="128"/>
        <end position="150"/>
    </location>
</feature>
<gene>
    <name evidence="11" type="ORF">ABEB36_007599</name>
</gene>
<dbReference type="AlphaFoldDB" id="A0ABD1EYI4"/>
<keyword evidence="5 10" id="KW-0552">Olfaction</keyword>
<feature type="transmembrane region" description="Helical" evidence="10">
    <location>
        <begin position="70"/>
        <end position="89"/>
    </location>
</feature>
<feature type="transmembrane region" description="Helical" evidence="10">
    <location>
        <begin position="267"/>
        <end position="288"/>
    </location>
</feature>
<evidence type="ECO:0000256" key="7">
    <source>
        <dbReference type="ARBA" id="ARBA00023136"/>
    </source>
</evidence>
<evidence type="ECO:0000256" key="6">
    <source>
        <dbReference type="ARBA" id="ARBA00022989"/>
    </source>
</evidence>
<keyword evidence="4 10" id="KW-0812">Transmembrane</keyword>
<dbReference type="InterPro" id="IPR004117">
    <property type="entry name" value="7tm6_olfct_rcpt"/>
</dbReference>
<dbReference type="EMBL" id="JBDJPC010000005">
    <property type="protein sequence ID" value="KAL1502461.1"/>
    <property type="molecule type" value="Genomic_DNA"/>
</dbReference>
<protein>
    <recommendedName>
        <fullName evidence="10">Odorant receptor</fullName>
    </recommendedName>
</protein>
<keyword evidence="12" id="KW-1185">Reference proteome</keyword>
<comment type="caution">
    <text evidence="10">Lacks conserved residue(s) required for the propagation of feature annotation.</text>
</comment>
<sequence>MKSLIKLPKLFMIFVGVWPSKFVLNQHTRRIYNVYRISFVAIFILFYMSLATECLLLITNSSQTERANSASSILISVSIGAIINFTYYINELALMYELIATVEMEVFNMKYDNDIRRSYENTLKYAKYLYTSIIIPSAFSVITYTVTAFAELKTVGYSGWDFNKKSFMYELYIPVDKFKYFNWIILFNLYVGFVCVALHVVYHIMFYGLVVFAAEQLKSIQIRIRKFDKIAHEANVDSHSIIKRFVVDHQDLLKFVNSLNQKVKFPILLEFCVQSFTAASVLFQIITTRSAADLVFPSIFILIVSLEILALGWTSNEIKIQSLSIGDAIYESLWYKQDEYTKKLLLIMVTQAQKPLSLTIGPFQPMTTDTIIFTAKASYSYLTLMKNLLKKY</sequence>
<evidence type="ECO:0000313" key="11">
    <source>
        <dbReference type="EMBL" id="KAL1502461.1"/>
    </source>
</evidence>
<dbReference type="PANTHER" id="PTHR21137:SF3">
    <property type="entry name" value="ODORANT RECEPTOR 30A-RELATED"/>
    <property type="match status" value="1"/>
</dbReference>